<dbReference type="GO" id="GO:0006631">
    <property type="term" value="P:fatty acid metabolic process"/>
    <property type="evidence" value="ECO:0007669"/>
    <property type="project" value="TreeGrafter"/>
</dbReference>
<dbReference type="InterPro" id="IPR045851">
    <property type="entry name" value="AMP-bd_C_sf"/>
</dbReference>
<reference evidence="5" key="1">
    <citation type="submission" date="2018-05" db="EMBL/GenBank/DDBJ databases">
        <authorList>
            <person name="Lanie J.A."/>
            <person name="Ng W.-L."/>
            <person name="Kazmierczak K.M."/>
            <person name="Andrzejewski T.M."/>
            <person name="Davidsen T.M."/>
            <person name="Wayne K.J."/>
            <person name="Tettelin H."/>
            <person name="Glass J.I."/>
            <person name="Rusch D."/>
            <person name="Podicherti R."/>
            <person name="Tsui H.-C.T."/>
            <person name="Winkler M.E."/>
        </authorList>
    </citation>
    <scope>NUCLEOTIDE SEQUENCE</scope>
</reference>
<dbReference type="Gene3D" id="3.30.300.30">
    <property type="match status" value="1"/>
</dbReference>
<dbReference type="PANTHER" id="PTHR43201">
    <property type="entry name" value="ACYL-COA SYNTHETASE"/>
    <property type="match status" value="1"/>
</dbReference>
<organism evidence="5">
    <name type="scientific">marine metagenome</name>
    <dbReference type="NCBI Taxonomy" id="408172"/>
    <lineage>
        <taxon>unclassified sequences</taxon>
        <taxon>metagenomes</taxon>
        <taxon>ecological metagenomes</taxon>
    </lineage>
</organism>
<feature type="non-terminal residue" evidence="5">
    <location>
        <position position="1"/>
    </location>
</feature>
<proteinExistence type="inferred from homology"/>
<protein>
    <recommendedName>
        <fullName evidence="6">AMP-dependent synthetase/ligase domain-containing protein</fullName>
    </recommendedName>
</protein>
<dbReference type="InterPro" id="IPR000873">
    <property type="entry name" value="AMP-dep_synth/lig_dom"/>
</dbReference>
<dbReference type="InterPro" id="IPR025110">
    <property type="entry name" value="AMP-bd_C"/>
</dbReference>
<dbReference type="PROSITE" id="PS00455">
    <property type="entry name" value="AMP_BINDING"/>
    <property type="match status" value="1"/>
</dbReference>
<feature type="domain" description="AMP-dependent synthetase/ligase" evidence="3">
    <location>
        <begin position="23"/>
        <end position="374"/>
    </location>
</feature>
<dbReference type="AlphaFoldDB" id="A0A381RZQ8"/>
<name>A0A381RZQ8_9ZZZZ</name>
<evidence type="ECO:0000256" key="2">
    <source>
        <dbReference type="ARBA" id="ARBA00022598"/>
    </source>
</evidence>
<dbReference type="SUPFAM" id="SSF56801">
    <property type="entry name" value="Acetyl-CoA synthetase-like"/>
    <property type="match status" value="1"/>
</dbReference>
<dbReference type="Pfam" id="PF13193">
    <property type="entry name" value="AMP-binding_C"/>
    <property type="match status" value="1"/>
</dbReference>
<dbReference type="Gene3D" id="3.40.50.12780">
    <property type="entry name" value="N-terminal domain of ligase-like"/>
    <property type="match status" value="1"/>
</dbReference>
<evidence type="ECO:0000259" key="4">
    <source>
        <dbReference type="Pfam" id="PF13193"/>
    </source>
</evidence>
<evidence type="ECO:0000313" key="5">
    <source>
        <dbReference type="EMBL" id="SUZ97322.1"/>
    </source>
</evidence>
<feature type="domain" description="AMP-binding enzyme C-terminal" evidence="4">
    <location>
        <begin position="424"/>
        <end position="499"/>
    </location>
</feature>
<keyword evidence="2" id="KW-0436">Ligase</keyword>
<accession>A0A381RZQ8</accession>
<evidence type="ECO:0000256" key="1">
    <source>
        <dbReference type="ARBA" id="ARBA00006432"/>
    </source>
</evidence>
<dbReference type="Pfam" id="PF00501">
    <property type="entry name" value="AMP-binding"/>
    <property type="match status" value="1"/>
</dbReference>
<dbReference type="GO" id="GO:0031956">
    <property type="term" value="F:medium-chain fatty acid-CoA ligase activity"/>
    <property type="evidence" value="ECO:0007669"/>
    <property type="project" value="TreeGrafter"/>
</dbReference>
<dbReference type="EMBL" id="UINC01002498">
    <property type="protein sequence ID" value="SUZ97322.1"/>
    <property type="molecule type" value="Genomic_DNA"/>
</dbReference>
<dbReference type="InterPro" id="IPR042099">
    <property type="entry name" value="ANL_N_sf"/>
</dbReference>
<dbReference type="PANTHER" id="PTHR43201:SF5">
    <property type="entry name" value="MEDIUM-CHAIN ACYL-COA LIGASE ACSF2, MITOCHONDRIAL"/>
    <property type="match status" value="1"/>
</dbReference>
<gene>
    <name evidence="5" type="ORF">METZ01_LOCUS50176</name>
</gene>
<comment type="similarity">
    <text evidence="1">Belongs to the ATP-dependent AMP-binding enzyme family.</text>
</comment>
<sequence>VKSNIQLPNTYRHLSIPEGIRSAMSRNPSKIAYKHGDKKRTYKDLVQRMDRISSGLLHHLNPSEDHLAIVASNSIEYMEIVLGASQAGIPIATVNPKLSDKEIQAICDDAEAKILFVDKASYRTLEHVVFLTVEKIVVIENELEDWIINSKPATEAPIVMEWDVFTMPYTSGTTGKPKGVLVPHRSRILTLFGMAVEYGCYSPDDRFLAIAPMCHGAGMIFSLAPIFFGGYAEIMDSFEPEVVLKTMKNDNITGFFGVPTHFHGILNLGQSILNNAKSHQLKSIISNAAALPQQVKERIIEQFGEGLLHETYGSTEGGIISNLRPDDQLKKLQCVGQAFPCTEIKILTESGNICEPNEVGELFSTSPYLFNGYWKRPDETKEALVDGWLTVGDMARQDEDGYLYIVDRKKDMVISGGVNIYPREIEDVLHNHPNIQDVAVIGVPDEKWGESLKAFIVTHHPDALKSEEVLSFCEQNISKIKTPKIIEFIDTIPRNANGKVLKTTLRKNS</sequence>
<dbReference type="InterPro" id="IPR020845">
    <property type="entry name" value="AMP-binding_CS"/>
</dbReference>
<evidence type="ECO:0008006" key="6">
    <source>
        <dbReference type="Google" id="ProtNLM"/>
    </source>
</evidence>
<dbReference type="FunFam" id="3.30.300.30:FF:000008">
    <property type="entry name" value="2,3-dihydroxybenzoate-AMP ligase"/>
    <property type="match status" value="1"/>
</dbReference>
<evidence type="ECO:0000259" key="3">
    <source>
        <dbReference type="Pfam" id="PF00501"/>
    </source>
</evidence>